<protein>
    <submittedName>
        <fullName evidence="1">Systemin receptor SR160</fullName>
    </submittedName>
</protein>
<dbReference type="EMBL" id="GGEC01081106">
    <property type="protein sequence ID" value="MBX61590.1"/>
    <property type="molecule type" value="Transcribed_RNA"/>
</dbReference>
<organism evidence="1">
    <name type="scientific">Rhizophora mucronata</name>
    <name type="common">Asiatic mangrove</name>
    <dbReference type="NCBI Taxonomy" id="61149"/>
    <lineage>
        <taxon>Eukaryota</taxon>
        <taxon>Viridiplantae</taxon>
        <taxon>Streptophyta</taxon>
        <taxon>Embryophyta</taxon>
        <taxon>Tracheophyta</taxon>
        <taxon>Spermatophyta</taxon>
        <taxon>Magnoliopsida</taxon>
        <taxon>eudicotyledons</taxon>
        <taxon>Gunneridae</taxon>
        <taxon>Pentapetalae</taxon>
        <taxon>rosids</taxon>
        <taxon>fabids</taxon>
        <taxon>Malpighiales</taxon>
        <taxon>Rhizophoraceae</taxon>
        <taxon>Rhizophora</taxon>
    </lineage>
</organism>
<dbReference type="AlphaFoldDB" id="A0A2P2Q3L7"/>
<keyword evidence="1" id="KW-0675">Receptor</keyword>
<name>A0A2P2Q3L7_RHIMU</name>
<evidence type="ECO:0000313" key="1">
    <source>
        <dbReference type="EMBL" id="MBX61590.1"/>
    </source>
</evidence>
<proteinExistence type="predicted"/>
<sequence>MKEDASLETELLENLKVAFACLEDRPLRRPNMIQVMAMFKKIQAGSGLDSQSTINNTEDGGFSAVELVEMSIKEGEGPELSKQ</sequence>
<accession>A0A2P2Q3L7</accession>
<reference evidence="1" key="1">
    <citation type="submission" date="2018-02" db="EMBL/GenBank/DDBJ databases">
        <title>Rhizophora mucronata_Transcriptome.</title>
        <authorList>
            <person name="Meera S.P."/>
            <person name="Sreeshan A."/>
            <person name="Augustine A."/>
        </authorList>
    </citation>
    <scope>NUCLEOTIDE SEQUENCE</scope>
    <source>
        <tissue evidence="1">Leaf</tissue>
    </source>
</reference>